<organism evidence="1 2">
    <name type="scientific">Paragonimus heterotremus</name>
    <dbReference type="NCBI Taxonomy" id="100268"/>
    <lineage>
        <taxon>Eukaryota</taxon>
        <taxon>Metazoa</taxon>
        <taxon>Spiralia</taxon>
        <taxon>Lophotrochozoa</taxon>
        <taxon>Platyhelminthes</taxon>
        <taxon>Trematoda</taxon>
        <taxon>Digenea</taxon>
        <taxon>Plagiorchiida</taxon>
        <taxon>Troglotremata</taxon>
        <taxon>Troglotrematidae</taxon>
        <taxon>Paragonimus</taxon>
    </lineage>
</organism>
<evidence type="ECO:0000313" key="1">
    <source>
        <dbReference type="EMBL" id="KAF5400509.1"/>
    </source>
</evidence>
<proteinExistence type="predicted"/>
<dbReference type="EMBL" id="LUCH01003128">
    <property type="protein sequence ID" value="KAF5400509.1"/>
    <property type="molecule type" value="Genomic_DNA"/>
</dbReference>
<keyword evidence="2" id="KW-1185">Reference proteome</keyword>
<evidence type="ECO:0000313" key="2">
    <source>
        <dbReference type="Proteomes" id="UP000748531"/>
    </source>
</evidence>
<dbReference type="Proteomes" id="UP000748531">
    <property type="component" value="Unassembled WGS sequence"/>
</dbReference>
<name>A0A8J4WHX5_9TREM</name>
<comment type="caution">
    <text evidence="1">The sequence shown here is derived from an EMBL/GenBank/DDBJ whole genome shotgun (WGS) entry which is preliminary data.</text>
</comment>
<protein>
    <submittedName>
        <fullName evidence="1">Uncharacterized protein</fullName>
    </submittedName>
</protein>
<dbReference type="AlphaFoldDB" id="A0A8J4WHX5"/>
<reference evidence="1" key="1">
    <citation type="submission" date="2019-05" db="EMBL/GenBank/DDBJ databases">
        <title>Annotation for the trematode Paragonimus heterotremus.</title>
        <authorList>
            <person name="Choi Y.-J."/>
        </authorList>
    </citation>
    <scope>NUCLEOTIDE SEQUENCE</scope>
    <source>
        <strain evidence="1">LC</strain>
    </source>
</reference>
<sequence length="71" mass="7754">MIANYGATHTEQPLSHDLLTILTGSVQAESPLDVSPSEPGVRQLCWVPLAQQKVGQLMEDIMLSSVCKHPR</sequence>
<accession>A0A8J4WHX5</accession>
<gene>
    <name evidence="1" type="ORF">PHET_05368</name>
</gene>